<evidence type="ECO:0000256" key="1">
    <source>
        <dbReference type="ARBA" id="ARBA00010211"/>
    </source>
</evidence>
<protein>
    <submittedName>
        <fullName evidence="4">Fumarylacetoacetate hydrolase family protein</fullName>
    </submittedName>
</protein>
<name>A0ABV9W4X4_9ACTN</name>
<dbReference type="GO" id="GO:0016787">
    <property type="term" value="F:hydrolase activity"/>
    <property type="evidence" value="ECO:0007669"/>
    <property type="project" value="UniProtKB-KW"/>
</dbReference>
<dbReference type="InterPro" id="IPR036663">
    <property type="entry name" value="Fumarylacetoacetase_C_sf"/>
</dbReference>
<dbReference type="PANTHER" id="PTHR42796:SF4">
    <property type="entry name" value="FUMARYLACETOACETATE HYDROLASE DOMAIN-CONTAINING PROTEIN 2A"/>
    <property type="match status" value="1"/>
</dbReference>
<keyword evidence="2" id="KW-0479">Metal-binding</keyword>
<evidence type="ECO:0000313" key="4">
    <source>
        <dbReference type="EMBL" id="MFC5002357.1"/>
    </source>
</evidence>
<keyword evidence="4" id="KW-0378">Hydrolase</keyword>
<reference evidence="5" key="1">
    <citation type="journal article" date="2019" name="Int. J. Syst. Evol. Microbiol.">
        <title>The Global Catalogue of Microorganisms (GCM) 10K type strain sequencing project: providing services to taxonomists for standard genome sequencing and annotation.</title>
        <authorList>
            <consortium name="The Broad Institute Genomics Platform"/>
            <consortium name="The Broad Institute Genome Sequencing Center for Infectious Disease"/>
            <person name="Wu L."/>
            <person name="Ma J."/>
        </authorList>
    </citation>
    <scope>NUCLEOTIDE SEQUENCE [LARGE SCALE GENOMIC DNA]</scope>
    <source>
        <strain evidence="5">CGMCC 4.7152</strain>
    </source>
</reference>
<dbReference type="Gene3D" id="3.90.850.10">
    <property type="entry name" value="Fumarylacetoacetase-like, C-terminal domain"/>
    <property type="match status" value="1"/>
</dbReference>
<keyword evidence="5" id="KW-1185">Reference proteome</keyword>
<dbReference type="Pfam" id="PF01557">
    <property type="entry name" value="FAA_hydrolase"/>
    <property type="match status" value="1"/>
</dbReference>
<evidence type="ECO:0000256" key="2">
    <source>
        <dbReference type="ARBA" id="ARBA00022723"/>
    </source>
</evidence>
<organism evidence="4 5">
    <name type="scientific">Dactylosporangium cerinum</name>
    <dbReference type="NCBI Taxonomy" id="1434730"/>
    <lineage>
        <taxon>Bacteria</taxon>
        <taxon>Bacillati</taxon>
        <taxon>Actinomycetota</taxon>
        <taxon>Actinomycetes</taxon>
        <taxon>Micromonosporales</taxon>
        <taxon>Micromonosporaceae</taxon>
        <taxon>Dactylosporangium</taxon>
    </lineage>
</organism>
<dbReference type="EMBL" id="JBHSIU010000041">
    <property type="protein sequence ID" value="MFC5002357.1"/>
    <property type="molecule type" value="Genomic_DNA"/>
</dbReference>
<dbReference type="Proteomes" id="UP001595912">
    <property type="component" value="Unassembled WGS sequence"/>
</dbReference>
<dbReference type="InterPro" id="IPR011234">
    <property type="entry name" value="Fumarylacetoacetase-like_C"/>
</dbReference>
<dbReference type="SUPFAM" id="SSF56529">
    <property type="entry name" value="FAH"/>
    <property type="match status" value="1"/>
</dbReference>
<proteinExistence type="inferred from homology"/>
<dbReference type="RefSeq" id="WP_380120352.1">
    <property type="nucleotide sequence ID" value="NZ_JBHSIU010000041.1"/>
</dbReference>
<comment type="caution">
    <text evidence="4">The sequence shown here is derived from an EMBL/GenBank/DDBJ whole genome shotgun (WGS) entry which is preliminary data.</text>
</comment>
<accession>A0ABV9W4X4</accession>
<dbReference type="PANTHER" id="PTHR42796">
    <property type="entry name" value="FUMARYLACETOACETATE HYDROLASE DOMAIN-CONTAINING PROTEIN 2A-RELATED"/>
    <property type="match status" value="1"/>
</dbReference>
<comment type="similarity">
    <text evidence="1">Belongs to the FAH family.</text>
</comment>
<gene>
    <name evidence="4" type="ORF">ACFPIJ_31555</name>
</gene>
<feature type="domain" description="Fumarylacetoacetase-like C-terminal" evidence="3">
    <location>
        <begin position="73"/>
        <end position="276"/>
    </location>
</feature>
<sequence length="280" mass="29148">MRLANVAGRLVSQEGADLVDVATASDGRFGPDPHDVLDHWDEFMAWAALRPQAGPLVATPAGVGPPVPRPSQVFGIGLNYADHAGESGMALPSQPMVFPKFSSCITGPGTVDLPSDTVDWEVELVVVIGRPARHVPAADAWAYVAGLTIGQDLSDRALQFAGGASPQFGLGKSLPGFGPIGPWLVTPGEVSDPADLEISCELNGSQVQHSRTKHLIFTVPALIAFLSSHLPLHPGDLIFTGTPAGVGFGRDPAVYLRPGDELVSTIEGLGSLTTRIGNAS</sequence>
<dbReference type="InterPro" id="IPR051121">
    <property type="entry name" value="FAH"/>
</dbReference>
<evidence type="ECO:0000313" key="5">
    <source>
        <dbReference type="Proteomes" id="UP001595912"/>
    </source>
</evidence>
<evidence type="ECO:0000259" key="3">
    <source>
        <dbReference type="Pfam" id="PF01557"/>
    </source>
</evidence>